<name>A0ABU6V142_9FABA</name>
<dbReference type="Proteomes" id="UP001341840">
    <property type="component" value="Unassembled WGS sequence"/>
</dbReference>
<gene>
    <name evidence="3" type="ORF">PIB30_105323</name>
</gene>
<feature type="non-terminal residue" evidence="3">
    <location>
        <position position="96"/>
    </location>
</feature>
<proteinExistence type="predicted"/>
<reference evidence="3 4" key="1">
    <citation type="journal article" date="2023" name="Plants (Basel)">
        <title>Bridging the Gap: Combining Genomics and Transcriptomics Approaches to Understand Stylosanthes scabra, an Orphan Legume from the Brazilian Caatinga.</title>
        <authorList>
            <person name="Ferreira-Neto J.R.C."/>
            <person name="da Silva M.D."/>
            <person name="Binneck E."/>
            <person name="de Melo N.F."/>
            <person name="da Silva R.H."/>
            <person name="de Melo A.L.T.M."/>
            <person name="Pandolfi V."/>
            <person name="Bustamante F.O."/>
            <person name="Brasileiro-Vidal A.C."/>
            <person name="Benko-Iseppon A.M."/>
        </authorList>
    </citation>
    <scope>NUCLEOTIDE SEQUENCE [LARGE SCALE GENOMIC DNA]</scope>
    <source>
        <tissue evidence="3">Leaves</tissue>
    </source>
</reference>
<evidence type="ECO:0000313" key="3">
    <source>
        <dbReference type="EMBL" id="MED6166046.1"/>
    </source>
</evidence>
<evidence type="ECO:0000256" key="1">
    <source>
        <dbReference type="SAM" id="Coils"/>
    </source>
</evidence>
<keyword evidence="1" id="KW-0175">Coiled coil</keyword>
<comment type="caution">
    <text evidence="3">The sequence shown here is derived from an EMBL/GenBank/DDBJ whole genome shotgun (WGS) entry which is preliminary data.</text>
</comment>
<protein>
    <submittedName>
        <fullName evidence="3">Uncharacterized protein</fullName>
    </submittedName>
</protein>
<sequence>MDLMDENERLCGVIEGLKQDLKQITNKSNNLGKLLGYQIPNSMKSGLGYSSGSDANFETKFVRASASTSNTRNQQPPHFFHRRTARGIHCSNCNRQ</sequence>
<evidence type="ECO:0000313" key="4">
    <source>
        <dbReference type="Proteomes" id="UP001341840"/>
    </source>
</evidence>
<feature type="compositionally biased region" description="Polar residues" evidence="2">
    <location>
        <begin position="66"/>
        <end position="76"/>
    </location>
</feature>
<accession>A0ABU6V142</accession>
<evidence type="ECO:0000256" key="2">
    <source>
        <dbReference type="SAM" id="MobiDB-lite"/>
    </source>
</evidence>
<feature type="region of interest" description="Disordered" evidence="2">
    <location>
        <begin position="66"/>
        <end position="85"/>
    </location>
</feature>
<dbReference type="EMBL" id="JASCZI010124663">
    <property type="protein sequence ID" value="MED6166046.1"/>
    <property type="molecule type" value="Genomic_DNA"/>
</dbReference>
<keyword evidence="4" id="KW-1185">Reference proteome</keyword>
<feature type="coiled-coil region" evidence="1">
    <location>
        <begin position="7"/>
        <end position="34"/>
    </location>
</feature>
<organism evidence="3 4">
    <name type="scientific">Stylosanthes scabra</name>
    <dbReference type="NCBI Taxonomy" id="79078"/>
    <lineage>
        <taxon>Eukaryota</taxon>
        <taxon>Viridiplantae</taxon>
        <taxon>Streptophyta</taxon>
        <taxon>Embryophyta</taxon>
        <taxon>Tracheophyta</taxon>
        <taxon>Spermatophyta</taxon>
        <taxon>Magnoliopsida</taxon>
        <taxon>eudicotyledons</taxon>
        <taxon>Gunneridae</taxon>
        <taxon>Pentapetalae</taxon>
        <taxon>rosids</taxon>
        <taxon>fabids</taxon>
        <taxon>Fabales</taxon>
        <taxon>Fabaceae</taxon>
        <taxon>Papilionoideae</taxon>
        <taxon>50 kb inversion clade</taxon>
        <taxon>dalbergioids sensu lato</taxon>
        <taxon>Dalbergieae</taxon>
        <taxon>Pterocarpus clade</taxon>
        <taxon>Stylosanthes</taxon>
    </lineage>
</organism>